<comment type="caution">
    <text evidence="2">The sequence shown here is derived from an EMBL/GenBank/DDBJ whole genome shotgun (WGS) entry which is preliminary data.</text>
</comment>
<accession>A0A427APN1</accession>
<organism evidence="2 3">
    <name type="scientific">Ensete ventricosum</name>
    <name type="common">Abyssinian banana</name>
    <name type="synonym">Musa ensete</name>
    <dbReference type="NCBI Taxonomy" id="4639"/>
    <lineage>
        <taxon>Eukaryota</taxon>
        <taxon>Viridiplantae</taxon>
        <taxon>Streptophyta</taxon>
        <taxon>Embryophyta</taxon>
        <taxon>Tracheophyta</taxon>
        <taxon>Spermatophyta</taxon>
        <taxon>Magnoliopsida</taxon>
        <taxon>Liliopsida</taxon>
        <taxon>Zingiberales</taxon>
        <taxon>Musaceae</taxon>
        <taxon>Ensete</taxon>
    </lineage>
</organism>
<dbReference type="Proteomes" id="UP000287651">
    <property type="component" value="Unassembled WGS sequence"/>
</dbReference>
<reference evidence="2 3" key="1">
    <citation type="journal article" date="2014" name="Agronomy (Basel)">
        <title>A Draft Genome Sequence for Ensete ventricosum, the Drought-Tolerant Tree Against Hunger.</title>
        <authorList>
            <person name="Harrison J."/>
            <person name="Moore K.A."/>
            <person name="Paszkiewicz K."/>
            <person name="Jones T."/>
            <person name="Grant M."/>
            <person name="Ambacheew D."/>
            <person name="Muzemil S."/>
            <person name="Studholme D.J."/>
        </authorList>
    </citation>
    <scope>NUCLEOTIDE SEQUENCE [LARGE SCALE GENOMIC DNA]</scope>
</reference>
<name>A0A427APN1_ENSVE</name>
<evidence type="ECO:0000313" key="3">
    <source>
        <dbReference type="Proteomes" id="UP000287651"/>
    </source>
</evidence>
<evidence type="ECO:0000313" key="2">
    <source>
        <dbReference type="EMBL" id="RRT78178.1"/>
    </source>
</evidence>
<dbReference type="AlphaFoldDB" id="A0A427APN1"/>
<evidence type="ECO:0000256" key="1">
    <source>
        <dbReference type="SAM" id="MobiDB-lite"/>
    </source>
</evidence>
<feature type="region of interest" description="Disordered" evidence="1">
    <location>
        <begin position="47"/>
        <end position="73"/>
    </location>
</feature>
<dbReference type="EMBL" id="AMZH03001743">
    <property type="protein sequence ID" value="RRT78178.1"/>
    <property type="molecule type" value="Genomic_DNA"/>
</dbReference>
<gene>
    <name evidence="2" type="ORF">B296_00012618</name>
</gene>
<protein>
    <submittedName>
        <fullName evidence="2">Uncharacterized protein</fullName>
    </submittedName>
</protein>
<proteinExistence type="predicted"/>
<sequence length="189" mass="20858">MAQNYVYLFDSESETGVRLEFIAKTICMNAGSTSGRRIVSAGHVRGRRSTTFSVRGEEMKPRSGCRGEPEKGEQGMRAVEGMVGWGGVLIGVGTRGGEGISGYIRLRSRRSTLPRACEEKGPAEENSSSLFPRSLRASSIGVFGSFCGLDDVLYIMFGSHEGHFSHIEDWIMGGRLSLTADLPWRRWEW</sequence>
<feature type="compositionally biased region" description="Basic and acidic residues" evidence="1">
    <location>
        <begin position="55"/>
        <end position="73"/>
    </location>
</feature>